<reference evidence="1" key="1">
    <citation type="submission" date="2020-04" db="EMBL/GenBank/DDBJ databases">
        <authorList>
            <person name="Chiriac C."/>
            <person name="Salcher M."/>
            <person name="Ghai R."/>
            <person name="Kavagutti S V."/>
        </authorList>
    </citation>
    <scope>NUCLEOTIDE SEQUENCE</scope>
</reference>
<accession>A0A6J5P0P6</accession>
<dbReference type="EMBL" id="LR797100">
    <property type="protein sequence ID" value="CAB4186554.1"/>
    <property type="molecule type" value="Genomic_DNA"/>
</dbReference>
<evidence type="ECO:0000313" key="1">
    <source>
        <dbReference type="EMBL" id="CAB4163516.1"/>
    </source>
</evidence>
<gene>
    <name evidence="2" type="ORF">UFOVP1148_37</name>
    <name evidence="1" type="ORF">UFOVP809_30</name>
</gene>
<organism evidence="1">
    <name type="scientific">uncultured Caudovirales phage</name>
    <dbReference type="NCBI Taxonomy" id="2100421"/>
    <lineage>
        <taxon>Viruses</taxon>
        <taxon>Duplodnaviria</taxon>
        <taxon>Heunggongvirae</taxon>
        <taxon>Uroviricota</taxon>
        <taxon>Caudoviricetes</taxon>
        <taxon>Peduoviridae</taxon>
        <taxon>Maltschvirus</taxon>
        <taxon>Maltschvirus maltsch</taxon>
    </lineage>
</organism>
<protein>
    <submittedName>
        <fullName evidence="1">Uncharacterized protein</fullName>
    </submittedName>
</protein>
<dbReference type="EMBL" id="LR796745">
    <property type="protein sequence ID" value="CAB4163516.1"/>
    <property type="molecule type" value="Genomic_DNA"/>
</dbReference>
<name>A0A6J5P0P6_9CAUD</name>
<proteinExistence type="predicted"/>
<evidence type="ECO:0000313" key="2">
    <source>
        <dbReference type="EMBL" id="CAB4186554.1"/>
    </source>
</evidence>
<sequence length="236" mass="27302">MTKQTFIVTQSERKTMIDFIYKNLERPDYVPSMLEYRVWLNEKSVTQLRNLVINACEIIEINCAAGSLAWQDAIEKFPKIFDDSCDVIDAEYQLQADDRADIFTTSELEVFYKSTFAVGKEIENKERIAGVHADIVENYIDDINQLFKMSEFFASKKLQDSVAAHKDFLRSSDWKHGSSCFSWQEWKCLRLQQKLSLQCIALIANSRVCEVSSVTSKQLNRLVGFIQQCNTKICEM</sequence>